<evidence type="ECO:0000256" key="7">
    <source>
        <dbReference type="PIRSR" id="PIRSR000025-2"/>
    </source>
</evidence>
<dbReference type="Proteomes" id="UP000004080">
    <property type="component" value="Unassembled WGS sequence"/>
</dbReference>
<dbReference type="SUPFAM" id="SSF46626">
    <property type="entry name" value="Cytochrome c"/>
    <property type="match status" value="1"/>
</dbReference>
<feature type="transmembrane region" description="Helical" evidence="8">
    <location>
        <begin position="6"/>
        <end position="28"/>
    </location>
</feature>
<dbReference type="GO" id="GO:0020037">
    <property type="term" value="F:heme binding"/>
    <property type="evidence" value="ECO:0007669"/>
    <property type="project" value="InterPro"/>
</dbReference>
<evidence type="ECO:0000313" key="11">
    <source>
        <dbReference type="Proteomes" id="UP000004080"/>
    </source>
</evidence>
<dbReference type="GO" id="GO:0009055">
    <property type="term" value="F:electron transfer activity"/>
    <property type="evidence" value="ECO:0007669"/>
    <property type="project" value="InterPro"/>
</dbReference>
<dbReference type="AlphaFoldDB" id="I8UE66"/>
<evidence type="ECO:0000256" key="3">
    <source>
        <dbReference type="ARBA" id="ARBA00022723"/>
    </source>
</evidence>
<feature type="binding site" description="axial binding residue" evidence="7">
    <location>
        <position position="57"/>
    </location>
    <ligand>
        <name>heme c</name>
        <dbReference type="ChEBI" id="CHEBI:61717"/>
    </ligand>
    <ligandPart>
        <name>Fe</name>
        <dbReference type="ChEBI" id="CHEBI:18248"/>
    </ligandPart>
</feature>
<keyword evidence="11" id="KW-1185">Reference proteome</keyword>
<keyword evidence="4" id="KW-0249">Electron transport</keyword>
<dbReference type="PANTHER" id="PTHR37823">
    <property type="entry name" value="CYTOCHROME C-553-LIKE"/>
    <property type="match status" value="1"/>
</dbReference>
<feature type="binding site" description="axial binding residue" evidence="7">
    <location>
        <position position="93"/>
    </location>
    <ligand>
        <name>heme c</name>
        <dbReference type="ChEBI" id="CHEBI:61717"/>
    </ligand>
    <ligandPart>
        <name>Fe</name>
        <dbReference type="ChEBI" id="CHEBI:18248"/>
    </ligandPart>
</feature>
<dbReference type="OrthoDB" id="7933886at2"/>
<sequence length="114" mass="12234">MKRNPLIPFAFTAVIGIILIIGISFWGIHKQDEAKKAKEQAALNPDAIFKKNCASCHGEKLEGKVGPNLQKAGAKLSKADISNIIKNGKGGKMPAGVVKGEEAQIIAKWLSEKK</sequence>
<dbReference type="EMBL" id="AKKV01000026">
    <property type="protein sequence ID" value="EIT85200.1"/>
    <property type="molecule type" value="Genomic_DNA"/>
</dbReference>
<evidence type="ECO:0000256" key="4">
    <source>
        <dbReference type="ARBA" id="ARBA00022982"/>
    </source>
</evidence>
<evidence type="ECO:0000256" key="6">
    <source>
        <dbReference type="PIRSR" id="PIRSR000025-1"/>
    </source>
</evidence>
<reference evidence="10 11" key="1">
    <citation type="journal article" date="2012" name="J. Bacteriol.">
        <title>Genome of Bacillus macauensis ZFHKF-1, a Long-Chain-Forming Bacterium.</title>
        <authorList>
            <person name="Cai L."/>
            <person name="Zhang T."/>
        </authorList>
    </citation>
    <scope>NUCLEOTIDE SEQUENCE [LARGE SCALE GENOMIC DNA]</scope>
    <source>
        <strain evidence="10 11">ZFHKF-1</strain>
    </source>
</reference>
<accession>I8UE66</accession>
<dbReference type="InterPro" id="IPR009056">
    <property type="entry name" value="Cyt_c-like_dom"/>
</dbReference>
<feature type="domain" description="Cytochrome c" evidence="9">
    <location>
        <begin position="40"/>
        <end position="114"/>
    </location>
</feature>
<dbReference type="PIRSF" id="PIRSF000025">
    <property type="entry name" value="Cytc_Bsub_c550"/>
    <property type="match status" value="1"/>
</dbReference>
<dbReference type="InterPro" id="IPR051811">
    <property type="entry name" value="Cytochrome_c550/c551-like"/>
</dbReference>
<keyword evidence="8" id="KW-0812">Transmembrane</keyword>
<dbReference type="GO" id="GO:0005506">
    <property type="term" value="F:iron ion binding"/>
    <property type="evidence" value="ECO:0007669"/>
    <property type="project" value="InterPro"/>
</dbReference>
<dbReference type="PROSITE" id="PS51007">
    <property type="entry name" value="CYTC"/>
    <property type="match status" value="1"/>
</dbReference>
<feature type="binding site" description="covalent" evidence="6">
    <location>
        <position position="53"/>
    </location>
    <ligand>
        <name>heme c</name>
        <dbReference type="ChEBI" id="CHEBI:61717"/>
    </ligand>
</feature>
<gene>
    <name evidence="10" type="ORF">A374_10670</name>
</gene>
<organism evidence="10 11">
    <name type="scientific">Fictibacillus macauensis ZFHKF-1</name>
    <dbReference type="NCBI Taxonomy" id="1196324"/>
    <lineage>
        <taxon>Bacteria</taxon>
        <taxon>Bacillati</taxon>
        <taxon>Bacillota</taxon>
        <taxon>Bacilli</taxon>
        <taxon>Bacillales</taxon>
        <taxon>Fictibacillaceae</taxon>
        <taxon>Fictibacillus</taxon>
    </lineage>
</organism>
<comment type="caution">
    <text evidence="10">The sequence shown here is derived from an EMBL/GenBank/DDBJ whole genome shotgun (WGS) entry which is preliminary data.</text>
</comment>
<keyword evidence="8" id="KW-1133">Transmembrane helix</keyword>
<dbReference type="PANTHER" id="PTHR37823:SF2">
    <property type="entry name" value="CYTOCHROME C-550"/>
    <property type="match status" value="1"/>
</dbReference>
<dbReference type="PATRIC" id="fig|1196324.3.peg.2182"/>
<keyword evidence="3 7" id="KW-0479">Metal-binding</keyword>
<dbReference type="GO" id="GO:0016020">
    <property type="term" value="C:membrane"/>
    <property type="evidence" value="ECO:0007669"/>
    <property type="project" value="InterPro"/>
</dbReference>
<evidence type="ECO:0000256" key="5">
    <source>
        <dbReference type="ARBA" id="ARBA00023004"/>
    </source>
</evidence>
<protein>
    <submittedName>
        <fullName evidence="10">Cytochrome c-550</fullName>
    </submittedName>
</protein>
<dbReference type="eggNOG" id="COG2010">
    <property type="taxonomic scope" value="Bacteria"/>
</dbReference>
<keyword evidence="5 7" id="KW-0408">Iron</keyword>
<dbReference type="InterPro" id="IPR036909">
    <property type="entry name" value="Cyt_c-like_dom_sf"/>
</dbReference>
<keyword evidence="8" id="KW-0472">Membrane</keyword>
<name>I8UE66_9BACL</name>
<proteinExistence type="predicted"/>
<evidence type="ECO:0000256" key="8">
    <source>
        <dbReference type="SAM" id="Phobius"/>
    </source>
</evidence>
<evidence type="ECO:0000313" key="10">
    <source>
        <dbReference type="EMBL" id="EIT85200.1"/>
    </source>
</evidence>
<dbReference type="NCBIfam" id="NF045773">
    <property type="entry name" value="cytochro_C550"/>
    <property type="match status" value="1"/>
</dbReference>
<dbReference type="InterPro" id="IPR012218">
    <property type="entry name" value="Cyt_c_BACSU-c550-type"/>
</dbReference>
<dbReference type="Pfam" id="PF13442">
    <property type="entry name" value="Cytochrome_CBB3"/>
    <property type="match status" value="1"/>
</dbReference>
<keyword evidence="2 6" id="KW-0349">Heme</keyword>
<dbReference type="RefSeq" id="WP_007202218.1">
    <property type="nucleotide sequence ID" value="NZ_AKKV01000026.1"/>
</dbReference>
<keyword evidence="1" id="KW-0813">Transport</keyword>
<comment type="PTM">
    <text evidence="6">Binds 1 heme c group covalently per subunit.</text>
</comment>
<dbReference type="Gene3D" id="1.10.760.10">
    <property type="entry name" value="Cytochrome c-like domain"/>
    <property type="match status" value="1"/>
</dbReference>
<evidence type="ECO:0000256" key="1">
    <source>
        <dbReference type="ARBA" id="ARBA00022448"/>
    </source>
</evidence>
<feature type="binding site" description="covalent" evidence="6">
    <location>
        <position position="56"/>
    </location>
    <ligand>
        <name>heme c</name>
        <dbReference type="ChEBI" id="CHEBI:61717"/>
    </ligand>
</feature>
<evidence type="ECO:0000259" key="9">
    <source>
        <dbReference type="PROSITE" id="PS51007"/>
    </source>
</evidence>
<dbReference type="InterPro" id="IPR054780">
    <property type="entry name" value="Cytochro_C550_firm"/>
</dbReference>
<dbReference type="STRING" id="1196324.A374_10670"/>
<evidence type="ECO:0000256" key="2">
    <source>
        <dbReference type="ARBA" id="ARBA00022617"/>
    </source>
</evidence>